<keyword evidence="5" id="KW-1185">Reference proteome</keyword>
<evidence type="ECO:0000313" key="4">
    <source>
        <dbReference type="EMBL" id="QEN09705.1"/>
    </source>
</evidence>
<dbReference type="GO" id="GO:0015074">
    <property type="term" value="P:DNA integration"/>
    <property type="evidence" value="ECO:0007669"/>
    <property type="project" value="InterPro"/>
</dbReference>
<organism evidence="4 5">
    <name type="scientific">Oceanispirochaeta crateris</name>
    <dbReference type="NCBI Taxonomy" id="2518645"/>
    <lineage>
        <taxon>Bacteria</taxon>
        <taxon>Pseudomonadati</taxon>
        <taxon>Spirochaetota</taxon>
        <taxon>Spirochaetia</taxon>
        <taxon>Spirochaetales</taxon>
        <taxon>Spirochaetaceae</taxon>
        <taxon>Oceanispirochaeta</taxon>
    </lineage>
</organism>
<keyword evidence="2" id="KW-1133">Transmembrane helix</keyword>
<protein>
    <submittedName>
        <fullName evidence="4">IS21 family transposase</fullName>
    </submittedName>
</protein>
<dbReference type="Gene3D" id="3.30.420.10">
    <property type="entry name" value="Ribonuclease H-like superfamily/Ribonuclease H"/>
    <property type="match status" value="1"/>
</dbReference>
<sequence length="427" mass="49892">MCPKEDRMHVARIMANQGHTQKYIAEYLGVSDRMVRKYLNPEFGTHPRKTRESILKPFYPIIEDTLENDPYFNLVYLHERLKNAGYTGKMTILRNYARQHRKKLIEKAVIRFETEPGRQAQVDWKECGKMEIDGRFQKVYAFVMLLGYSRIPFVLFTLDMTTSTLLQAHLMAFKYFGAVPKEILYDNMRTAWYNSGSVWQVNSKLLEFASTCGFTPLRCQVRRPQTKGKVERFIGYLGHSFLIRNEVAQAGTLKDLNHAVSQWINTIVEKQMSQFRETRKERFEYEKAFMNPWNPAAAPDVRLIKEIIVSREGVICYETNKYSVPAQNIGRTAVLKVDTLMRTGEIFIYEESVRSFDLLPKGSKSESIRQEDRESLLKRWKRENRRETKKVVARVPETNNLPKSPLMQTEVEVRHPGSYDRLMGVTA</sequence>
<comment type="similarity">
    <text evidence="1">Belongs to the transposase IS21/IS408/IS1162 family.</text>
</comment>
<dbReference type="NCBIfam" id="NF033546">
    <property type="entry name" value="transpos_IS21"/>
    <property type="match status" value="1"/>
</dbReference>
<gene>
    <name evidence="4" type="ORF">EXM22_17560</name>
</gene>
<evidence type="ECO:0000313" key="5">
    <source>
        <dbReference type="Proteomes" id="UP000324209"/>
    </source>
</evidence>
<dbReference type="PANTHER" id="PTHR35004:SF6">
    <property type="entry name" value="TRANSPOSASE"/>
    <property type="match status" value="1"/>
</dbReference>
<dbReference type="Gene3D" id="1.10.10.60">
    <property type="entry name" value="Homeodomain-like"/>
    <property type="match status" value="1"/>
</dbReference>
<dbReference type="Pfam" id="PF22483">
    <property type="entry name" value="Mu-transpos_C_2"/>
    <property type="match status" value="1"/>
</dbReference>
<dbReference type="InterPro" id="IPR036397">
    <property type="entry name" value="RNaseH_sf"/>
</dbReference>
<proteinExistence type="inferred from homology"/>
<dbReference type="GO" id="GO:0003676">
    <property type="term" value="F:nucleic acid binding"/>
    <property type="evidence" value="ECO:0007669"/>
    <property type="project" value="InterPro"/>
</dbReference>
<dbReference type="Proteomes" id="UP000324209">
    <property type="component" value="Chromosome"/>
</dbReference>
<dbReference type="PROSITE" id="PS50994">
    <property type="entry name" value="INTEGRASE"/>
    <property type="match status" value="1"/>
</dbReference>
<dbReference type="SUPFAM" id="SSF53098">
    <property type="entry name" value="Ribonuclease H-like"/>
    <property type="match status" value="1"/>
</dbReference>
<dbReference type="EMBL" id="CP036150">
    <property type="protein sequence ID" value="QEN09705.1"/>
    <property type="molecule type" value="Genomic_DNA"/>
</dbReference>
<dbReference type="InterPro" id="IPR012337">
    <property type="entry name" value="RNaseH-like_sf"/>
</dbReference>
<evidence type="ECO:0000256" key="2">
    <source>
        <dbReference type="SAM" id="Phobius"/>
    </source>
</evidence>
<evidence type="ECO:0000256" key="1">
    <source>
        <dbReference type="ARBA" id="ARBA00009277"/>
    </source>
</evidence>
<reference evidence="4 5" key="1">
    <citation type="submission" date="2019-02" db="EMBL/GenBank/DDBJ databases">
        <title>Complete Genome Sequence and Methylome Analysis of free living Spirochaetas.</title>
        <authorList>
            <person name="Fomenkov A."/>
            <person name="Dubinina G."/>
            <person name="Leshcheva N."/>
            <person name="Mikheeva N."/>
            <person name="Grabovich M."/>
            <person name="Vincze T."/>
            <person name="Roberts R.J."/>
        </authorList>
    </citation>
    <scope>NUCLEOTIDE SEQUENCE [LARGE SCALE GENOMIC DNA]</scope>
    <source>
        <strain evidence="4 5">K2</strain>
    </source>
</reference>
<accession>A0A5C1QNM4</accession>
<name>A0A5C1QNM4_9SPIO</name>
<dbReference type="InterPro" id="IPR001584">
    <property type="entry name" value="Integrase_cat-core"/>
</dbReference>
<dbReference type="PANTHER" id="PTHR35004">
    <property type="entry name" value="TRANSPOSASE RV3428C-RELATED"/>
    <property type="match status" value="1"/>
</dbReference>
<keyword evidence="2" id="KW-0472">Membrane</keyword>
<dbReference type="KEGG" id="ock:EXM22_17560"/>
<feature type="domain" description="Integrase catalytic" evidence="3">
    <location>
        <begin position="112"/>
        <end position="287"/>
    </location>
</feature>
<evidence type="ECO:0000259" key="3">
    <source>
        <dbReference type="PROSITE" id="PS50994"/>
    </source>
</evidence>
<dbReference type="AlphaFoldDB" id="A0A5C1QNM4"/>
<keyword evidence="2" id="KW-0812">Transmembrane</keyword>
<dbReference type="OrthoDB" id="92877at2"/>
<dbReference type="Pfam" id="PF00665">
    <property type="entry name" value="rve"/>
    <property type="match status" value="1"/>
</dbReference>
<feature type="transmembrane region" description="Helical" evidence="2">
    <location>
        <begin position="139"/>
        <end position="158"/>
    </location>
</feature>
<dbReference type="InterPro" id="IPR054353">
    <property type="entry name" value="IstA-like_C"/>
</dbReference>